<dbReference type="GO" id="GO:0005789">
    <property type="term" value="C:endoplasmic reticulum membrane"/>
    <property type="evidence" value="ECO:0007669"/>
    <property type="project" value="TreeGrafter"/>
</dbReference>
<dbReference type="EMBL" id="JAQJAN010000021">
    <property type="protein sequence ID" value="KAJ5703662.1"/>
    <property type="molecule type" value="Genomic_DNA"/>
</dbReference>
<proteinExistence type="predicted"/>
<feature type="transmembrane region" description="Helical" evidence="2">
    <location>
        <begin position="20"/>
        <end position="41"/>
    </location>
</feature>
<feature type="compositionally biased region" description="Low complexity" evidence="1">
    <location>
        <begin position="147"/>
        <end position="159"/>
    </location>
</feature>
<dbReference type="InterPro" id="IPR013945">
    <property type="entry name" value="Pkr1"/>
</dbReference>
<keyword evidence="4" id="KW-1185">Reference proteome</keyword>
<reference evidence="3" key="2">
    <citation type="submission" date="2023-01" db="EMBL/GenBank/DDBJ databases">
        <authorList>
            <person name="Petersen C."/>
        </authorList>
    </citation>
    <scope>NUCLEOTIDE SEQUENCE</scope>
    <source>
        <strain evidence="3">IBT 17514</strain>
    </source>
</reference>
<gene>
    <name evidence="3" type="ORF">N7493_011587</name>
</gene>
<feature type="compositionally biased region" description="Polar residues" evidence="1">
    <location>
        <begin position="117"/>
        <end position="130"/>
    </location>
</feature>
<sequence>MASFMEELWSSIFTPGPTPTLLIATNATFAALQLLFFVLLLATYSIHFVVLSFLSGGLWYSINWFATEVRAVHQAQEAEKKAQAEAEAETNGSDSRRKKDSVLESVDSETETESVVAQKTSPSAVATGSAASGRLQPGDQDTKRRVSNGGDSSGYGSTDSEWEKVEDN</sequence>
<name>A0AAD6HB28_9EURO</name>
<evidence type="ECO:0000256" key="2">
    <source>
        <dbReference type="SAM" id="Phobius"/>
    </source>
</evidence>
<keyword evidence="2" id="KW-0812">Transmembrane</keyword>
<reference evidence="3" key="1">
    <citation type="journal article" date="2023" name="IMA Fungus">
        <title>Comparative genomic study of the Penicillium genus elucidates a diverse pangenome and 15 lateral gene transfer events.</title>
        <authorList>
            <person name="Petersen C."/>
            <person name="Sorensen T."/>
            <person name="Nielsen M.R."/>
            <person name="Sondergaard T.E."/>
            <person name="Sorensen J.L."/>
            <person name="Fitzpatrick D.A."/>
            <person name="Frisvad J.C."/>
            <person name="Nielsen K.L."/>
        </authorList>
    </citation>
    <scope>NUCLEOTIDE SEQUENCE</scope>
    <source>
        <strain evidence="3">IBT 17514</strain>
    </source>
</reference>
<dbReference type="PANTHER" id="PTHR28251">
    <property type="entry name" value="V-TYPE ATPASE ASSEMBLY FACTOR PKR1"/>
    <property type="match status" value="1"/>
</dbReference>
<keyword evidence="2" id="KW-0472">Membrane</keyword>
<evidence type="ECO:0000313" key="3">
    <source>
        <dbReference type="EMBL" id="KAJ5703662.1"/>
    </source>
</evidence>
<accession>A0AAD6HB28</accession>
<dbReference type="Proteomes" id="UP001215712">
    <property type="component" value="Unassembled WGS sequence"/>
</dbReference>
<feature type="transmembrane region" description="Helical" evidence="2">
    <location>
        <begin position="48"/>
        <end position="66"/>
    </location>
</feature>
<evidence type="ECO:0000313" key="4">
    <source>
        <dbReference type="Proteomes" id="UP001215712"/>
    </source>
</evidence>
<keyword evidence="2" id="KW-1133">Transmembrane helix</keyword>
<dbReference type="GO" id="GO:0070072">
    <property type="term" value="P:vacuolar proton-transporting V-type ATPase complex assembly"/>
    <property type="evidence" value="ECO:0007669"/>
    <property type="project" value="InterPro"/>
</dbReference>
<evidence type="ECO:0008006" key="5">
    <source>
        <dbReference type="Google" id="ProtNLM"/>
    </source>
</evidence>
<organism evidence="3 4">
    <name type="scientific">Penicillium malachiteum</name>
    <dbReference type="NCBI Taxonomy" id="1324776"/>
    <lineage>
        <taxon>Eukaryota</taxon>
        <taxon>Fungi</taxon>
        <taxon>Dikarya</taxon>
        <taxon>Ascomycota</taxon>
        <taxon>Pezizomycotina</taxon>
        <taxon>Eurotiomycetes</taxon>
        <taxon>Eurotiomycetidae</taxon>
        <taxon>Eurotiales</taxon>
        <taxon>Aspergillaceae</taxon>
        <taxon>Penicillium</taxon>
    </lineage>
</organism>
<evidence type="ECO:0000256" key="1">
    <source>
        <dbReference type="SAM" id="MobiDB-lite"/>
    </source>
</evidence>
<feature type="region of interest" description="Disordered" evidence="1">
    <location>
        <begin position="76"/>
        <end position="168"/>
    </location>
</feature>
<protein>
    <recommendedName>
        <fullName evidence="5">ER membrane protein (Pkr1)</fullName>
    </recommendedName>
</protein>
<comment type="caution">
    <text evidence="3">The sequence shown here is derived from an EMBL/GenBank/DDBJ whole genome shotgun (WGS) entry which is preliminary data.</text>
</comment>
<dbReference type="PANTHER" id="PTHR28251:SF1">
    <property type="entry name" value="V-TYPE ATPASE ASSEMBLY FACTOR PKR1"/>
    <property type="match status" value="1"/>
</dbReference>
<dbReference type="AlphaFoldDB" id="A0AAD6HB28"/>
<dbReference type="Pfam" id="PF08636">
    <property type="entry name" value="Pkr1"/>
    <property type="match status" value="1"/>
</dbReference>